<evidence type="ECO:0000256" key="1">
    <source>
        <dbReference type="SAM" id="MobiDB-lite"/>
    </source>
</evidence>
<sequence>MRKYFLICRPTIDPTIRRLAQPQLARKDCLKKVQEQLSEVADNTLITFTDGSFLQDVGGDNEMEYMGVSLGIAQFRDQGQEENDRKTNLALFSDSQMALHYPSEFSDNHSPAAFFRYPPPLTPQSPPLSLPLNAFSRLAALRTMDEISPDKPPGNHSGEDVQVDDTDVVRDPQPERTSSRARSKPPASSTPTFQVVPPPSQPLAISSPSPFDPLFDSSRVAVAGLAKFEEKRLGKKRARLGVSRLDEDDDLGTLRSRRFLNLFPECAGNPTMSDAIRKLHLLIEVAMPLPKEGGDTNPNGSSDQDEPTSSPCQIQRTRGRSRGSERDETFRLLQLIRLQDPRCA</sequence>
<feature type="region of interest" description="Disordered" evidence="1">
    <location>
        <begin position="146"/>
        <end position="209"/>
    </location>
</feature>
<name>A0A9P6NZU1_9BASI</name>
<feature type="region of interest" description="Disordered" evidence="1">
    <location>
        <begin position="289"/>
        <end position="326"/>
    </location>
</feature>
<gene>
    <name evidence="2" type="ORF">CROQUDRAFT_102914</name>
</gene>
<protein>
    <submittedName>
        <fullName evidence="2">Uncharacterized protein</fullName>
    </submittedName>
</protein>
<feature type="compositionally biased region" description="Basic and acidic residues" evidence="1">
    <location>
        <begin position="167"/>
        <end position="178"/>
    </location>
</feature>
<feature type="compositionally biased region" description="Polar residues" evidence="1">
    <location>
        <begin position="296"/>
        <end position="316"/>
    </location>
</feature>
<comment type="caution">
    <text evidence="2">The sequence shown here is derived from an EMBL/GenBank/DDBJ whole genome shotgun (WGS) entry which is preliminary data.</text>
</comment>
<evidence type="ECO:0000313" key="3">
    <source>
        <dbReference type="Proteomes" id="UP000886653"/>
    </source>
</evidence>
<accession>A0A9P6NZU1</accession>
<organism evidence="2 3">
    <name type="scientific">Cronartium quercuum f. sp. fusiforme G11</name>
    <dbReference type="NCBI Taxonomy" id="708437"/>
    <lineage>
        <taxon>Eukaryota</taxon>
        <taxon>Fungi</taxon>
        <taxon>Dikarya</taxon>
        <taxon>Basidiomycota</taxon>
        <taxon>Pucciniomycotina</taxon>
        <taxon>Pucciniomycetes</taxon>
        <taxon>Pucciniales</taxon>
        <taxon>Coleosporiaceae</taxon>
        <taxon>Cronartium</taxon>
    </lineage>
</organism>
<reference evidence="2" key="1">
    <citation type="submission" date="2013-11" db="EMBL/GenBank/DDBJ databases">
        <title>Genome sequence of the fusiform rust pathogen reveals effectors for host alternation and coevolution with pine.</title>
        <authorList>
            <consortium name="DOE Joint Genome Institute"/>
            <person name="Smith K."/>
            <person name="Pendleton A."/>
            <person name="Kubisiak T."/>
            <person name="Anderson C."/>
            <person name="Salamov A."/>
            <person name="Aerts A."/>
            <person name="Riley R."/>
            <person name="Clum A."/>
            <person name="Lindquist E."/>
            <person name="Ence D."/>
            <person name="Campbell M."/>
            <person name="Kronenberg Z."/>
            <person name="Feau N."/>
            <person name="Dhillon B."/>
            <person name="Hamelin R."/>
            <person name="Burleigh J."/>
            <person name="Smith J."/>
            <person name="Yandell M."/>
            <person name="Nelson C."/>
            <person name="Grigoriev I."/>
            <person name="Davis J."/>
        </authorList>
    </citation>
    <scope>NUCLEOTIDE SEQUENCE</scope>
    <source>
        <strain evidence="2">G11</strain>
    </source>
</reference>
<dbReference type="Proteomes" id="UP000886653">
    <property type="component" value="Unassembled WGS sequence"/>
</dbReference>
<keyword evidence="3" id="KW-1185">Reference proteome</keyword>
<dbReference type="AlphaFoldDB" id="A0A9P6NZU1"/>
<dbReference type="OrthoDB" id="2507389at2759"/>
<proteinExistence type="predicted"/>
<dbReference type="EMBL" id="MU167208">
    <property type="protein sequence ID" value="KAG0152405.1"/>
    <property type="molecule type" value="Genomic_DNA"/>
</dbReference>
<evidence type="ECO:0000313" key="2">
    <source>
        <dbReference type="EMBL" id="KAG0152405.1"/>
    </source>
</evidence>